<protein>
    <submittedName>
        <fullName evidence="1">Uncharacterized protein</fullName>
    </submittedName>
</protein>
<dbReference type="InParanoid" id="A0A804Q6P0"/>
<dbReference type="AlphaFoldDB" id="A0A804Q6P0"/>
<dbReference type="Proteomes" id="UP000007305">
    <property type="component" value="Chromosome 7"/>
</dbReference>
<accession>A0A804Q6P0</accession>
<dbReference type="PANTHER" id="PTHR15592">
    <property type="entry name" value="MATRIN 3/NUCLEAR PROTEIN 220-RELATED"/>
    <property type="match status" value="1"/>
</dbReference>
<reference evidence="2" key="1">
    <citation type="submission" date="2015-12" db="EMBL/GenBank/DDBJ databases">
        <title>Update maize B73 reference genome by single molecule sequencing technologies.</title>
        <authorList>
            <consortium name="Maize Genome Sequencing Project"/>
            <person name="Ware D."/>
        </authorList>
    </citation>
    <scope>NUCLEOTIDE SEQUENCE [LARGE SCALE GENOMIC DNA]</scope>
    <source>
        <strain evidence="2">cv. B73</strain>
    </source>
</reference>
<dbReference type="Gene3D" id="3.30.70.330">
    <property type="match status" value="1"/>
</dbReference>
<dbReference type="EnsemblPlants" id="Zm00001eb306920_T001">
    <property type="protein sequence ID" value="Zm00001eb306920_P001"/>
    <property type="gene ID" value="Zm00001eb306920"/>
</dbReference>
<organism evidence="1 2">
    <name type="scientific">Zea mays</name>
    <name type="common">Maize</name>
    <dbReference type="NCBI Taxonomy" id="4577"/>
    <lineage>
        <taxon>Eukaryota</taxon>
        <taxon>Viridiplantae</taxon>
        <taxon>Streptophyta</taxon>
        <taxon>Embryophyta</taxon>
        <taxon>Tracheophyta</taxon>
        <taxon>Spermatophyta</taxon>
        <taxon>Magnoliopsida</taxon>
        <taxon>Liliopsida</taxon>
        <taxon>Poales</taxon>
        <taxon>Poaceae</taxon>
        <taxon>PACMAD clade</taxon>
        <taxon>Panicoideae</taxon>
        <taxon>Andropogonodae</taxon>
        <taxon>Andropogoneae</taxon>
        <taxon>Tripsacinae</taxon>
        <taxon>Zea</taxon>
    </lineage>
</organism>
<dbReference type="InterPro" id="IPR035979">
    <property type="entry name" value="RBD_domain_sf"/>
</dbReference>
<sequence>MSLWYVVYTNRNQAFIEFGDQNQAIAMISYYASSTEPAQVRGKNVYLQYSNRQEIVNNKATGEGSGNVLLVGMEGVAPDSVSIDVLHVEYFDVAGLSFSDANKSIE</sequence>
<reference evidence="1" key="2">
    <citation type="submission" date="2019-07" db="EMBL/GenBank/DDBJ databases">
        <authorList>
            <person name="Seetharam A."/>
            <person name="Woodhouse M."/>
            <person name="Cannon E."/>
        </authorList>
    </citation>
    <scope>NUCLEOTIDE SEQUENCE [LARGE SCALE GENOMIC DNA]</scope>
    <source>
        <strain evidence="1">cv. B73</strain>
    </source>
</reference>
<evidence type="ECO:0000313" key="1">
    <source>
        <dbReference type="EnsemblPlants" id="Zm00001eb306920_P001"/>
    </source>
</evidence>
<keyword evidence="2" id="KW-1185">Reference proteome</keyword>
<dbReference type="InterPro" id="IPR012677">
    <property type="entry name" value="Nucleotide-bd_a/b_plait_sf"/>
</dbReference>
<evidence type="ECO:0000313" key="2">
    <source>
        <dbReference type="Proteomes" id="UP000007305"/>
    </source>
</evidence>
<proteinExistence type="predicted"/>
<name>A0A804Q6P0_MAIZE</name>
<reference evidence="1" key="3">
    <citation type="submission" date="2021-05" db="UniProtKB">
        <authorList>
            <consortium name="EnsemblPlants"/>
        </authorList>
    </citation>
    <scope>IDENTIFICATION</scope>
    <source>
        <strain evidence="1">cv. B73</strain>
    </source>
</reference>
<dbReference type="Gramene" id="Zm00001eb306920_T001">
    <property type="protein sequence ID" value="Zm00001eb306920_P001"/>
    <property type="gene ID" value="Zm00001eb306920"/>
</dbReference>
<dbReference type="GO" id="GO:0003676">
    <property type="term" value="F:nucleic acid binding"/>
    <property type="evidence" value="ECO:0007669"/>
    <property type="project" value="InterPro"/>
</dbReference>
<dbReference type="SUPFAM" id="SSF54928">
    <property type="entry name" value="RNA-binding domain, RBD"/>
    <property type="match status" value="1"/>
</dbReference>